<comment type="caution">
    <text evidence="1">The sequence shown here is derived from an EMBL/GenBank/DDBJ whole genome shotgun (WGS) entry which is preliminary data.</text>
</comment>
<organism evidence="1 2">
    <name type="scientific">Sphaerodactylus townsendi</name>
    <dbReference type="NCBI Taxonomy" id="933632"/>
    <lineage>
        <taxon>Eukaryota</taxon>
        <taxon>Metazoa</taxon>
        <taxon>Chordata</taxon>
        <taxon>Craniata</taxon>
        <taxon>Vertebrata</taxon>
        <taxon>Euteleostomi</taxon>
        <taxon>Lepidosauria</taxon>
        <taxon>Squamata</taxon>
        <taxon>Bifurcata</taxon>
        <taxon>Gekkota</taxon>
        <taxon>Sphaerodactylidae</taxon>
        <taxon>Sphaerodactylus</taxon>
    </lineage>
</organism>
<accession>A0ACB8F5H3</accession>
<evidence type="ECO:0000313" key="2">
    <source>
        <dbReference type="Proteomes" id="UP000827872"/>
    </source>
</evidence>
<reference evidence="1" key="1">
    <citation type="submission" date="2021-08" db="EMBL/GenBank/DDBJ databases">
        <title>The first chromosome-level gecko genome reveals the dynamic sex chromosomes of Neotropical dwarf geckos (Sphaerodactylidae: Sphaerodactylus).</title>
        <authorList>
            <person name="Pinto B.J."/>
            <person name="Keating S.E."/>
            <person name="Gamble T."/>
        </authorList>
    </citation>
    <scope>NUCLEOTIDE SEQUENCE</scope>
    <source>
        <strain evidence="1">TG3544</strain>
    </source>
</reference>
<keyword evidence="2" id="KW-1185">Reference proteome</keyword>
<sequence>MRRQRQRSLLLSTASYLWLGPIAQQLAETAEVTATALSDVVTTAGIRGERLFWRFGCFGQWGSVAVTPLPLPYPPSPTRLGLHGASLAGARCAGGRSAVVRSAAWREITVGSSVWATIAAGAAGLPSGAAVELEAVAAESAENAKAAINVGSVAADANAMEAILDKTVVYGGESTWPIDFHLAYRF</sequence>
<proteinExistence type="predicted"/>
<dbReference type="EMBL" id="CM037618">
    <property type="protein sequence ID" value="KAH8000352.1"/>
    <property type="molecule type" value="Genomic_DNA"/>
</dbReference>
<dbReference type="Proteomes" id="UP000827872">
    <property type="component" value="Linkage Group LG05"/>
</dbReference>
<evidence type="ECO:0000313" key="1">
    <source>
        <dbReference type="EMBL" id="KAH8000352.1"/>
    </source>
</evidence>
<gene>
    <name evidence="1" type="ORF">K3G42_024540</name>
</gene>
<name>A0ACB8F5H3_9SAUR</name>
<protein>
    <submittedName>
        <fullName evidence="1">Uncharacterized protein</fullName>
    </submittedName>
</protein>